<gene>
    <name evidence="2" type="ORF">AVW13_03490</name>
    <name evidence="3" type="ORF">B8X04_06095</name>
    <name evidence="4" type="ORF">I6G59_10605</name>
</gene>
<dbReference type="RefSeq" id="WP_009375009.1">
    <property type="nucleotide sequence ID" value="NZ_CP065629.1"/>
</dbReference>
<dbReference type="PANTHER" id="PTHR35908:SF1">
    <property type="entry name" value="CONSERVED PROTEIN"/>
    <property type="match status" value="1"/>
</dbReference>
<reference evidence="2" key="2">
    <citation type="submission" date="2016-01" db="EMBL/GenBank/DDBJ databases">
        <authorList>
            <person name="Hong K.W."/>
        </authorList>
    </citation>
    <scope>NUCLEOTIDE SEQUENCE</scope>
    <source>
        <strain evidence="2">M40</strain>
    </source>
</reference>
<organism evidence="3 6">
    <name type="scientific">Brevibacterium casei</name>
    <dbReference type="NCBI Taxonomy" id="33889"/>
    <lineage>
        <taxon>Bacteria</taxon>
        <taxon>Bacillati</taxon>
        <taxon>Actinomycetota</taxon>
        <taxon>Actinomycetes</taxon>
        <taxon>Micrococcales</taxon>
        <taxon>Brevibacteriaceae</taxon>
        <taxon>Brevibacterium</taxon>
    </lineage>
</organism>
<dbReference type="GO" id="GO:0051213">
    <property type="term" value="F:dioxygenase activity"/>
    <property type="evidence" value="ECO:0007669"/>
    <property type="project" value="UniProtKB-KW"/>
</dbReference>
<evidence type="ECO:0000313" key="4">
    <source>
        <dbReference type="EMBL" id="QPS32472.1"/>
    </source>
</evidence>
<keyword evidence="3" id="KW-0560">Oxidoreductase</keyword>
<dbReference type="Proteomes" id="UP000076612">
    <property type="component" value="Unassembled WGS sequence"/>
</dbReference>
<dbReference type="EMBL" id="LQQR01000078">
    <property type="protein sequence ID" value="KZE09981.1"/>
    <property type="molecule type" value="Genomic_DNA"/>
</dbReference>
<reference evidence="5" key="1">
    <citation type="submission" date="2016-01" db="EMBL/GenBank/DDBJ databases">
        <title>Draft genome of Chromobacterium sp. F49.</title>
        <authorList>
            <person name="Hong K.W."/>
        </authorList>
    </citation>
    <scope>NUCLEOTIDE SEQUENCE [LARGE SCALE GENOMIC DNA]</scope>
    <source>
        <strain evidence="5">M40</strain>
    </source>
</reference>
<dbReference type="Proteomes" id="UP000594979">
    <property type="component" value="Chromosome"/>
</dbReference>
<dbReference type="EMBL" id="NCWY01000004">
    <property type="protein sequence ID" value="PAK96321.1"/>
    <property type="molecule type" value="Genomic_DNA"/>
</dbReference>
<dbReference type="Pfam" id="PF18029">
    <property type="entry name" value="Glyoxalase_6"/>
    <property type="match status" value="1"/>
</dbReference>
<sequence>MSRSVQITVDSHDPILLARFWAEVLGYVIPGPPGVTLADGDDPFAAWKTFLDSLGVEMRPEDMRAAIEDPAGRGPRVFFQTVPEDKTVKNRVHLDVRAAPGLQGSERMEALEAECARLERLGATRLERFDPAPPMETGFIVMADPEGNEFCLD</sequence>
<reference evidence="3 6" key="3">
    <citation type="submission" date="2017-04" db="EMBL/GenBank/DDBJ databases">
        <title>Kefir bacterial isolates.</title>
        <authorList>
            <person name="Kim Y."/>
            <person name="Blasche S."/>
            <person name="Patil K.R."/>
        </authorList>
    </citation>
    <scope>NUCLEOTIDE SEQUENCE [LARGE SCALE GENOMIC DNA]</scope>
    <source>
        <strain evidence="3 6">OG2</strain>
    </source>
</reference>
<reference evidence="4 7" key="4">
    <citation type="submission" date="2020-12" db="EMBL/GenBank/DDBJ databases">
        <title>FDA dAtabase for Regulatory Grade micrObial Sequences (FDA-ARGOS): Supporting development and validation of Infectious Disease Dx tests.</title>
        <authorList>
            <person name="Sproer C."/>
            <person name="Gronow S."/>
            <person name="Severitt S."/>
            <person name="Schroder I."/>
            <person name="Tallon L."/>
            <person name="Sadzewicz L."/>
            <person name="Zhao X."/>
            <person name="Boylan J."/>
            <person name="Ott S."/>
            <person name="Bowen H."/>
            <person name="Vavikolanu K."/>
            <person name="Mehta A."/>
            <person name="Aluvathingal J."/>
            <person name="Nadendla S."/>
            <person name="Lowell S."/>
            <person name="Myers T."/>
            <person name="Yan Y."/>
            <person name="Sichtig H."/>
        </authorList>
    </citation>
    <scope>NUCLEOTIDE SEQUENCE [LARGE SCALE GENOMIC DNA]</scope>
    <source>
        <strain evidence="4 7">FDAARGOS_902</strain>
    </source>
</reference>
<dbReference type="KEGG" id="bcau:I6G59_10605"/>
<dbReference type="AlphaFoldDB" id="A0A161RZ66"/>
<evidence type="ECO:0000313" key="3">
    <source>
        <dbReference type="EMBL" id="PAK96321.1"/>
    </source>
</evidence>
<dbReference type="STRING" id="33889.AVW13_03490"/>
<feature type="domain" description="Glyoxalase-like" evidence="1">
    <location>
        <begin position="6"/>
        <end position="152"/>
    </location>
</feature>
<keyword evidence="3" id="KW-0223">Dioxygenase</keyword>
<dbReference type="SUPFAM" id="SSF54593">
    <property type="entry name" value="Glyoxalase/Bleomycin resistance protein/Dihydroxybiphenyl dioxygenase"/>
    <property type="match status" value="1"/>
</dbReference>
<dbReference type="GeneID" id="99772463"/>
<evidence type="ECO:0000313" key="2">
    <source>
        <dbReference type="EMBL" id="KZE09981.1"/>
    </source>
</evidence>
<proteinExistence type="predicted"/>
<evidence type="ECO:0000259" key="1">
    <source>
        <dbReference type="Pfam" id="PF18029"/>
    </source>
</evidence>
<dbReference type="InterPro" id="IPR041581">
    <property type="entry name" value="Glyoxalase_6"/>
</dbReference>
<protein>
    <submittedName>
        <fullName evidence="2 3">Glyoxalase</fullName>
    </submittedName>
    <submittedName>
        <fullName evidence="4">VOC family protein</fullName>
    </submittedName>
</protein>
<evidence type="ECO:0000313" key="7">
    <source>
        <dbReference type="Proteomes" id="UP000594979"/>
    </source>
</evidence>
<dbReference type="Gene3D" id="3.10.180.10">
    <property type="entry name" value="2,3-Dihydroxybiphenyl 1,2-Dioxygenase, domain 1"/>
    <property type="match status" value="1"/>
</dbReference>
<dbReference type="PANTHER" id="PTHR35908">
    <property type="entry name" value="HYPOTHETICAL FUSION PROTEIN"/>
    <property type="match status" value="1"/>
</dbReference>
<dbReference type="InterPro" id="IPR029068">
    <property type="entry name" value="Glyas_Bleomycin-R_OHBP_Dase"/>
</dbReference>
<dbReference type="EMBL" id="CP065682">
    <property type="protein sequence ID" value="QPS32472.1"/>
    <property type="molecule type" value="Genomic_DNA"/>
</dbReference>
<dbReference type="Proteomes" id="UP000216867">
    <property type="component" value="Unassembled WGS sequence"/>
</dbReference>
<name>A0A161RZ66_9MICO</name>
<evidence type="ECO:0000313" key="5">
    <source>
        <dbReference type="Proteomes" id="UP000076612"/>
    </source>
</evidence>
<accession>A0A161RZ66</accession>
<evidence type="ECO:0000313" key="6">
    <source>
        <dbReference type="Proteomes" id="UP000216867"/>
    </source>
</evidence>